<proteinExistence type="inferred from homology"/>
<dbReference type="InterPro" id="IPR035979">
    <property type="entry name" value="RBD_domain_sf"/>
</dbReference>
<evidence type="ECO:0000256" key="1">
    <source>
        <dbReference type="ARBA" id="ARBA00007747"/>
    </source>
</evidence>
<dbReference type="EMBL" id="RBNJ01008491">
    <property type="protein sequence ID" value="RUS27401.1"/>
    <property type="molecule type" value="Genomic_DNA"/>
</dbReference>
<evidence type="ECO:0000256" key="3">
    <source>
        <dbReference type="ARBA" id="ARBA00022737"/>
    </source>
</evidence>
<gene>
    <name evidence="9" type="ORF">BC938DRAFT_483312</name>
</gene>
<dbReference type="GO" id="GO:0005684">
    <property type="term" value="C:U2-type spliceosomal complex"/>
    <property type="evidence" value="ECO:0007669"/>
    <property type="project" value="TreeGrafter"/>
</dbReference>
<dbReference type="AlphaFoldDB" id="A0A433QCB8"/>
<dbReference type="CDD" id="cd12282">
    <property type="entry name" value="RRM2_TatSF1_like"/>
    <property type="match status" value="1"/>
</dbReference>
<evidence type="ECO:0000256" key="7">
    <source>
        <dbReference type="SAM" id="MobiDB-lite"/>
    </source>
</evidence>
<keyword evidence="2" id="KW-0507">mRNA processing</keyword>
<dbReference type="CDD" id="cd12281">
    <property type="entry name" value="RRM1_TatSF1_like"/>
    <property type="match status" value="1"/>
</dbReference>
<keyword evidence="5" id="KW-0508">mRNA splicing</keyword>
<dbReference type="InterPro" id="IPR012677">
    <property type="entry name" value="Nucleotide-bd_a/b_plait_sf"/>
</dbReference>
<keyword evidence="4 6" id="KW-0694">RNA-binding</keyword>
<dbReference type="FunFam" id="3.30.70.330:FF:000329">
    <property type="entry name" value="splicing factor U2AF-associated protein 2"/>
    <property type="match status" value="1"/>
</dbReference>
<reference evidence="9 10" key="1">
    <citation type="journal article" date="2018" name="New Phytol.">
        <title>Phylogenomics of Endogonaceae and evolution of mycorrhizas within Mucoromycota.</title>
        <authorList>
            <person name="Chang Y."/>
            <person name="Desiro A."/>
            <person name="Na H."/>
            <person name="Sandor L."/>
            <person name="Lipzen A."/>
            <person name="Clum A."/>
            <person name="Barry K."/>
            <person name="Grigoriev I.V."/>
            <person name="Martin F.M."/>
            <person name="Stajich J.E."/>
            <person name="Smith M.E."/>
            <person name="Bonito G."/>
            <person name="Spatafora J.W."/>
        </authorList>
    </citation>
    <scope>NUCLEOTIDE SEQUENCE [LARGE SCALE GENOMIC DNA]</scope>
    <source>
        <strain evidence="9 10">AD002</strain>
    </source>
</reference>
<dbReference type="FunFam" id="3.30.70.330:FF:000105">
    <property type="entry name" value="HIV Tat-specific factor 1 homolog"/>
    <property type="match status" value="1"/>
</dbReference>
<evidence type="ECO:0000256" key="2">
    <source>
        <dbReference type="ARBA" id="ARBA00022664"/>
    </source>
</evidence>
<dbReference type="PROSITE" id="PS50102">
    <property type="entry name" value="RRM"/>
    <property type="match status" value="1"/>
</dbReference>
<dbReference type="InterPro" id="IPR034392">
    <property type="entry name" value="TatSF1-like_RRM1"/>
</dbReference>
<evidence type="ECO:0000256" key="6">
    <source>
        <dbReference type="PROSITE-ProRule" id="PRU00176"/>
    </source>
</evidence>
<dbReference type="InterPro" id="IPR034393">
    <property type="entry name" value="TatSF1-like"/>
</dbReference>
<evidence type="ECO:0000256" key="4">
    <source>
        <dbReference type="ARBA" id="ARBA00022884"/>
    </source>
</evidence>
<evidence type="ECO:0000259" key="8">
    <source>
        <dbReference type="PROSITE" id="PS50102"/>
    </source>
</evidence>
<dbReference type="SUPFAM" id="SSF54928">
    <property type="entry name" value="RNA-binding domain, RBD"/>
    <property type="match status" value="2"/>
</dbReference>
<dbReference type="GO" id="GO:0003723">
    <property type="term" value="F:RNA binding"/>
    <property type="evidence" value="ECO:0007669"/>
    <property type="project" value="UniProtKB-UniRule"/>
</dbReference>
<keyword evidence="10" id="KW-1185">Reference proteome</keyword>
<dbReference type="InterPro" id="IPR000504">
    <property type="entry name" value="RRM_dom"/>
</dbReference>
<keyword evidence="3" id="KW-0677">Repeat</keyword>
<evidence type="ECO:0000256" key="5">
    <source>
        <dbReference type="ARBA" id="ARBA00023187"/>
    </source>
</evidence>
<dbReference type="PANTHER" id="PTHR15608">
    <property type="entry name" value="SPLICING FACTOR U2AF-ASSOCIATED PROTEIN 2"/>
    <property type="match status" value="1"/>
</dbReference>
<feature type="region of interest" description="Disordered" evidence="7">
    <location>
        <begin position="202"/>
        <end position="226"/>
    </location>
</feature>
<name>A0A433QCB8_9FUNG</name>
<comment type="similarity">
    <text evidence="1">Belongs to the HTATSF1 family.</text>
</comment>
<organism evidence="9 10">
    <name type="scientific">Jimgerdemannia flammicorona</name>
    <dbReference type="NCBI Taxonomy" id="994334"/>
    <lineage>
        <taxon>Eukaryota</taxon>
        <taxon>Fungi</taxon>
        <taxon>Fungi incertae sedis</taxon>
        <taxon>Mucoromycota</taxon>
        <taxon>Mucoromycotina</taxon>
        <taxon>Endogonomycetes</taxon>
        <taxon>Endogonales</taxon>
        <taxon>Endogonaceae</taxon>
        <taxon>Jimgerdemannia</taxon>
    </lineage>
</organism>
<dbReference type="SMART" id="SM00360">
    <property type="entry name" value="RRM"/>
    <property type="match status" value="2"/>
</dbReference>
<dbReference type="GO" id="GO:0005686">
    <property type="term" value="C:U2 snRNP"/>
    <property type="evidence" value="ECO:0007669"/>
    <property type="project" value="TreeGrafter"/>
</dbReference>
<evidence type="ECO:0000313" key="9">
    <source>
        <dbReference type="EMBL" id="RUS27401.1"/>
    </source>
</evidence>
<feature type="region of interest" description="Disordered" evidence="7">
    <location>
        <begin position="62"/>
        <end position="103"/>
    </location>
</feature>
<evidence type="ECO:0000313" key="10">
    <source>
        <dbReference type="Proteomes" id="UP000274822"/>
    </source>
</evidence>
<dbReference type="Pfam" id="PF00076">
    <property type="entry name" value="RRM_1"/>
    <property type="match status" value="2"/>
</dbReference>
<sequence>MAELDNQPTGDLAADPRVHFIEATGRWAYTADDGIAYEFDNAQGAWFPMYNEQLIESQQSIYGGPEGVDENETVAPPSENKKRRKVYTSNEPAADVVAKKSKPAQPKKKPITSVYVTGLPRDATVEEMEEVFTKCGVIMEDISTGKPKIKLYQDNEGNFKGDALVSYFKEESVALAVNLLDESEFRVGDKSTVMRVQEAVFKEKEPSASSSNPAEKKGGNLHDKKRVQKKLHQLQRKLDWVDDEKGAKADKFSKIVILKHMFTHEELEEDPALILELKDEVREECEKLGEVTNVILYDKSPEGVISVRFKENEGAVACIARMNGRFFGGRQVTAEVFDGKTKYEKSSMKESEETEEETQARLEKYAKWLESEEAKAGTVGGSGVADMKVDEV</sequence>
<dbReference type="GO" id="GO:0000398">
    <property type="term" value="P:mRNA splicing, via spliceosome"/>
    <property type="evidence" value="ECO:0007669"/>
    <property type="project" value="InterPro"/>
</dbReference>
<feature type="domain" description="RRM" evidence="8">
    <location>
        <begin position="112"/>
        <end position="201"/>
    </location>
</feature>
<accession>A0A433QCB8</accession>
<dbReference type="Gene3D" id="3.30.70.330">
    <property type="match status" value="2"/>
</dbReference>
<dbReference type="PANTHER" id="PTHR15608:SF0">
    <property type="entry name" value="HIV TAT-SPECIFIC FACTOR 1"/>
    <property type="match status" value="1"/>
</dbReference>
<dbReference type="Proteomes" id="UP000274822">
    <property type="component" value="Unassembled WGS sequence"/>
</dbReference>
<comment type="caution">
    <text evidence="9">The sequence shown here is derived from an EMBL/GenBank/DDBJ whole genome shotgun (WGS) entry which is preliminary data.</text>
</comment>
<protein>
    <recommendedName>
        <fullName evidence="8">RRM domain-containing protein</fullName>
    </recommendedName>
</protein>